<comment type="caution">
    <text evidence="2">The sequence shown here is derived from an EMBL/GenBank/DDBJ whole genome shotgun (WGS) entry which is preliminary data.</text>
</comment>
<evidence type="ECO:0000256" key="1">
    <source>
        <dbReference type="SAM" id="Coils"/>
    </source>
</evidence>
<organism evidence="2 3">
    <name type="scientific">Boletus reticuloceps</name>
    <dbReference type="NCBI Taxonomy" id="495285"/>
    <lineage>
        <taxon>Eukaryota</taxon>
        <taxon>Fungi</taxon>
        <taxon>Dikarya</taxon>
        <taxon>Basidiomycota</taxon>
        <taxon>Agaricomycotina</taxon>
        <taxon>Agaricomycetes</taxon>
        <taxon>Agaricomycetidae</taxon>
        <taxon>Boletales</taxon>
        <taxon>Boletineae</taxon>
        <taxon>Boletaceae</taxon>
        <taxon>Boletoideae</taxon>
        <taxon>Boletus</taxon>
    </lineage>
</organism>
<feature type="coiled-coil region" evidence="1">
    <location>
        <begin position="95"/>
        <end position="125"/>
    </location>
</feature>
<sequence length="140" mass="16014">MAMLDKEVAEEKAELAQALAELEEVREKLAQMEVELQVLKDGCNQGPVTTLIKLSNAKMQIDDPTAQLDDALGAEEMLVQLTERNLMLGEKSEEMRITIENLEAFKELNDELEENHIETEKALQEEIGVHHDIVRWEWQT</sequence>
<dbReference type="EMBL" id="JAGFBS010000041">
    <property type="protein sequence ID" value="KAG6371034.1"/>
    <property type="molecule type" value="Genomic_DNA"/>
</dbReference>
<gene>
    <name evidence="2" type="ORF">JVT61DRAFT_10757</name>
</gene>
<name>A0A8I2YFB7_9AGAM</name>
<proteinExistence type="predicted"/>
<evidence type="ECO:0000313" key="2">
    <source>
        <dbReference type="EMBL" id="KAG6371034.1"/>
    </source>
</evidence>
<accession>A0A8I2YFB7</accession>
<dbReference type="AlphaFoldDB" id="A0A8I2YFB7"/>
<feature type="coiled-coil region" evidence="1">
    <location>
        <begin position="1"/>
        <end position="42"/>
    </location>
</feature>
<dbReference type="Proteomes" id="UP000683000">
    <property type="component" value="Unassembled WGS sequence"/>
</dbReference>
<protein>
    <submittedName>
        <fullName evidence="2">Uncharacterized protein</fullName>
    </submittedName>
</protein>
<evidence type="ECO:0000313" key="3">
    <source>
        <dbReference type="Proteomes" id="UP000683000"/>
    </source>
</evidence>
<keyword evidence="1" id="KW-0175">Coiled coil</keyword>
<reference evidence="2" key="1">
    <citation type="submission" date="2021-03" db="EMBL/GenBank/DDBJ databases">
        <title>Evolutionary innovations through gain and loss of genes in the ectomycorrhizal Boletales.</title>
        <authorList>
            <person name="Wu G."/>
            <person name="Miyauchi S."/>
            <person name="Morin E."/>
            <person name="Yang Z.-L."/>
            <person name="Xu J."/>
            <person name="Martin F.M."/>
        </authorList>
    </citation>
    <scope>NUCLEOTIDE SEQUENCE</scope>
    <source>
        <strain evidence="2">BR01</strain>
    </source>
</reference>
<keyword evidence="3" id="KW-1185">Reference proteome</keyword>
<dbReference type="OrthoDB" id="2130750at2759"/>